<feature type="compositionally biased region" description="Polar residues" evidence="1">
    <location>
        <begin position="687"/>
        <end position="696"/>
    </location>
</feature>
<feature type="compositionally biased region" description="Basic and acidic residues" evidence="1">
    <location>
        <begin position="354"/>
        <end position="392"/>
    </location>
</feature>
<accession>A0A1B6GAK8</accession>
<dbReference type="AlphaFoldDB" id="A0A1B6GAK8"/>
<evidence type="ECO:0000256" key="1">
    <source>
        <dbReference type="SAM" id="MobiDB-lite"/>
    </source>
</evidence>
<protein>
    <submittedName>
        <fullName evidence="2">Uncharacterized protein</fullName>
    </submittedName>
</protein>
<organism evidence="2">
    <name type="scientific">Cuerna arida</name>
    <dbReference type="NCBI Taxonomy" id="1464854"/>
    <lineage>
        <taxon>Eukaryota</taxon>
        <taxon>Metazoa</taxon>
        <taxon>Ecdysozoa</taxon>
        <taxon>Arthropoda</taxon>
        <taxon>Hexapoda</taxon>
        <taxon>Insecta</taxon>
        <taxon>Pterygota</taxon>
        <taxon>Neoptera</taxon>
        <taxon>Paraneoptera</taxon>
        <taxon>Hemiptera</taxon>
        <taxon>Auchenorrhyncha</taxon>
        <taxon>Membracoidea</taxon>
        <taxon>Cicadellidae</taxon>
        <taxon>Cicadellinae</taxon>
        <taxon>Proconiini</taxon>
        <taxon>Cuerna</taxon>
    </lineage>
</organism>
<feature type="compositionally biased region" description="Polar residues" evidence="1">
    <location>
        <begin position="957"/>
        <end position="967"/>
    </location>
</feature>
<sequence length="1229" mass="135784">VKKSVKKDNVKHPKTSEEENSLTPDNKVRKSPRNSSNTPKVSPRRLRKRKSGVTPILSPGEFSKKKKSFQSPLSSKTTLVEKIVECTERKKALNEQSEDVNNSNGNKCIVSTNGIHSEKPSMVTSEKSSTEKKLVVDEECDKTEKISEKLIMKKENINIGVKCSPVKVILSRIPLDDSGSCSNANNRLCGPSSEKQKNTNGEPVSGPIKDLIKLFDHENQVDSNIEGIKNTDTGLEHPKKKPHSVIRNKSETEGSIKEATADLKEVLRGVEKTSVKCTVSTESKNFSTEQKAYEGICTNSDKHSESKQSTEIEQTHPVKNRYSPLIITRSIEPNNKSVDTSRTSSINLSSVKVPMERDAAVEPKAESSNDSNKFIDLENTNRDGRSLLDNENKSTPQKNPVELKTNSTAVGNDDMKNLLLHNKESESLCVAGSSPSQNTRSSVKKQSVDHSDSDIEVIYDAKDNLNKIQMEIVAESETAIEEVIPVKETNKLPPSPQKKPNLSKSENLVDEPQLTVDIERDENSSSLSVACKHISSSNTPIKSGQKGLKQTQLPFTPIRKSLEASMDKPINLNEKSDTICDKTNFNDVTSHTISVSESKKANNLDSSVETEKDRETCKENKEETQLGCEVEGTRINQEAPRTPEKNKPVQESGSLENFKITDDSSVGCKDSEDVIASSQEDEFNTHSFSVLNGPINSSSPLKLPSKSPKKHENASFGQIHLSSERVLRSSPLKLENSRYSGTPIKKSVCRRLDVEIGDNTSEIEGTDAANGGIDQMRKSSSHIENQIKNQPQVTLSRVDYSEEFLNDIKLLNGDRKKPDEIDDCGSEKNNEIDKLKLFEKNQLNGISTITSPSSHKTLKRFLLEPTSSTVESSKTTLGSLRLENSVTGSPKSPSSRTNQMMELAMQDKEKTISSPVSSLKKRKVNPLRLGPVLKTPLNQSVTRTLNGPSEDWVRRTYSPTASPNSSILKRRGDPQPLSPDCSPPSNKKKRVSFLDPPVSESLLFCKRTPGKGQIQRPEPKQESESEDVPSQGSVQLIYPVDDAKNQLQASVYSPLKQCSDPLSTVLERIVSVQWASELESQLQRLGVTTVGQLSALTGATVERLPFIPPKLERLRKILQNYDNEINEKEESSKAEGMSLDDEEECVTPPIEEISNAVASSEETAVSEFEASTEIPKMAETTSSMAEQIKRSIESNPDLISELGQRLDVDIIMSILKCAVTKLKTQDDTR</sequence>
<feature type="region of interest" description="Disordered" evidence="1">
    <location>
        <begin position="868"/>
        <end position="897"/>
    </location>
</feature>
<feature type="region of interest" description="Disordered" evidence="1">
    <location>
        <begin position="297"/>
        <end position="327"/>
    </location>
</feature>
<feature type="compositionally biased region" description="Basic and acidic residues" evidence="1">
    <location>
        <begin position="1"/>
        <end position="17"/>
    </location>
</feature>
<feature type="region of interest" description="Disordered" evidence="1">
    <location>
        <begin position="938"/>
        <end position="992"/>
    </location>
</feature>
<feature type="compositionally biased region" description="Basic and acidic residues" evidence="1">
    <location>
        <begin position="300"/>
        <end position="316"/>
    </location>
</feature>
<evidence type="ECO:0000313" key="2">
    <source>
        <dbReference type="EMBL" id="JAS59465.1"/>
    </source>
</evidence>
<feature type="compositionally biased region" description="Basic residues" evidence="1">
    <location>
        <begin position="42"/>
        <end position="51"/>
    </location>
</feature>
<feature type="region of interest" description="Disordered" evidence="1">
    <location>
        <begin position="228"/>
        <end position="252"/>
    </location>
</feature>
<feature type="region of interest" description="Disordered" evidence="1">
    <location>
        <begin position="632"/>
        <end position="669"/>
    </location>
</feature>
<gene>
    <name evidence="2" type="ORF">g.13233</name>
</gene>
<feature type="region of interest" description="Disordered" evidence="1">
    <location>
        <begin position="1"/>
        <end position="76"/>
    </location>
</feature>
<feature type="region of interest" description="Disordered" evidence="1">
    <location>
        <begin position="428"/>
        <end position="451"/>
    </location>
</feature>
<feature type="region of interest" description="Disordered" evidence="1">
    <location>
        <begin position="181"/>
        <end position="204"/>
    </location>
</feature>
<reference evidence="2" key="1">
    <citation type="submission" date="2015-11" db="EMBL/GenBank/DDBJ databases">
        <title>De novo transcriptome assembly of four potential Pierce s Disease insect vectors from Arizona vineyards.</title>
        <authorList>
            <person name="Tassone E.E."/>
        </authorList>
    </citation>
    <scope>NUCLEOTIDE SEQUENCE</scope>
</reference>
<feature type="compositionally biased region" description="Polar residues" evidence="1">
    <location>
        <begin position="938"/>
        <end position="947"/>
    </location>
</feature>
<feature type="region of interest" description="Disordered" evidence="1">
    <location>
        <begin position="349"/>
        <end position="412"/>
    </location>
</feature>
<proteinExistence type="predicted"/>
<feature type="compositionally biased region" description="Polar residues" evidence="1">
    <location>
        <begin position="393"/>
        <end position="410"/>
    </location>
</feature>
<feature type="non-terminal residue" evidence="2">
    <location>
        <position position="1"/>
    </location>
</feature>
<feature type="compositionally biased region" description="Low complexity" evidence="1">
    <location>
        <begin position="697"/>
        <end position="706"/>
    </location>
</feature>
<feature type="region of interest" description="Disordered" evidence="1">
    <location>
        <begin position="1005"/>
        <end position="1031"/>
    </location>
</feature>
<dbReference type="EMBL" id="GECZ01010304">
    <property type="protein sequence ID" value="JAS59465.1"/>
    <property type="molecule type" value="Transcribed_RNA"/>
</dbReference>
<name>A0A1B6GAK8_9HEMI</name>
<feature type="region of interest" description="Disordered" evidence="1">
    <location>
        <begin position="687"/>
        <end position="722"/>
    </location>
</feature>
<feature type="region of interest" description="Disordered" evidence="1">
    <location>
        <begin position="485"/>
        <end position="512"/>
    </location>
</feature>
<feature type="compositionally biased region" description="Polar residues" evidence="1">
    <location>
        <begin position="433"/>
        <end position="445"/>
    </location>
</feature>
<feature type="region of interest" description="Disordered" evidence="1">
    <location>
        <begin position="112"/>
        <end position="134"/>
    </location>
</feature>